<dbReference type="PROSITE" id="PS50931">
    <property type="entry name" value="HTH_LYSR"/>
    <property type="match status" value="1"/>
</dbReference>
<dbReference type="RefSeq" id="WP_003017047.1">
    <property type="nucleotide sequence ID" value="NZ_CP010289.1"/>
</dbReference>
<organism evidence="6">
    <name type="scientific">Francisella tularensis subsp. holarctica</name>
    <dbReference type="NCBI Taxonomy" id="119857"/>
    <lineage>
        <taxon>Bacteria</taxon>
        <taxon>Pseudomonadati</taxon>
        <taxon>Pseudomonadota</taxon>
        <taxon>Gammaproteobacteria</taxon>
        <taxon>Thiotrichales</taxon>
        <taxon>Francisellaceae</taxon>
        <taxon>Francisella</taxon>
    </lineage>
</organism>
<dbReference type="GO" id="GO:0005829">
    <property type="term" value="C:cytosol"/>
    <property type="evidence" value="ECO:0007669"/>
    <property type="project" value="TreeGrafter"/>
</dbReference>
<dbReference type="Pfam" id="PF00126">
    <property type="entry name" value="HTH_1"/>
    <property type="match status" value="1"/>
</dbReference>
<comment type="similarity">
    <text evidence="1">Belongs to the LysR transcriptional regulatory family.</text>
</comment>
<dbReference type="InterPro" id="IPR036390">
    <property type="entry name" value="WH_DNA-bd_sf"/>
</dbReference>
<dbReference type="InterPro" id="IPR000847">
    <property type="entry name" value="LysR_HTH_N"/>
</dbReference>
<dbReference type="SUPFAM" id="SSF46785">
    <property type="entry name" value="Winged helix' DNA-binding domain"/>
    <property type="match status" value="1"/>
</dbReference>
<dbReference type="Pfam" id="PF03466">
    <property type="entry name" value="LysR_substrate"/>
    <property type="match status" value="1"/>
</dbReference>
<evidence type="ECO:0000256" key="3">
    <source>
        <dbReference type="ARBA" id="ARBA00023125"/>
    </source>
</evidence>
<dbReference type="InterPro" id="IPR005119">
    <property type="entry name" value="LysR_subst-bd"/>
</dbReference>
<evidence type="ECO:0000256" key="2">
    <source>
        <dbReference type="ARBA" id="ARBA00023015"/>
    </source>
</evidence>
<evidence type="ECO:0000256" key="1">
    <source>
        <dbReference type="ARBA" id="ARBA00009437"/>
    </source>
</evidence>
<dbReference type="InterPro" id="IPR036388">
    <property type="entry name" value="WH-like_DNA-bd_sf"/>
</dbReference>
<sequence>MSRRITLKQLNVFVETAMNKYITIAAEKCYITQPSASKAILQLEEALQKVLFERGAGKEISLTYEGELLFVEAKSILDRVSELIKDKENITGKIVIGASVTICDYVLPKILPQFQKLFPKINIRIERVLSDRIRYYVENAVCDIGLVEGRVISRELEQTLWKEDRIEIICAKNHELAKKDKVSLEEVLVGQNWVLWHHDMGTRDIYIQTKGREKLTQSFGFGAEDLGNGLLKFSEVAWDNQENITRASTNYISSSIVFDSAEAIKNYVANSNFLASLSKTMLDNTICNDIKILNVEGGYQTRDFYILKHKQRFFSQASDVFLDWISNYNL</sequence>
<evidence type="ECO:0000313" key="6">
    <source>
        <dbReference type="EMBL" id="NDR89430.1"/>
    </source>
</evidence>
<comment type="caution">
    <text evidence="6">The sequence shown here is derived from an EMBL/GenBank/DDBJ whole genome shotgun (WGS) entry which is preliminary data.</text>
</comment>
<dbReference type="PANTHER" id="PTHR30419">
    <property type="entry name" value="HTH-TYPE TRANSCRIPTIONAL REGULATOR YBHD"/>
    <property type="match status" value="1"/>
</dbReference>
<reference evidence="6" key="2">
    <citation type="submission" date="2020-02" db="EMBL/GenBank/DDBJ databases">
        <title>Using affinity propagation clustering for identifying bacterial clades and subclades with whole-genome sequences of Francisella tularensis.</title>
        <authorList>
            <person name="Homeier-Bachmann T."/>
            <person name="Abdel-Glil M.Y."/>
            <person name="Hackbart A."/>
            <person name="Hotzel H."/>
            <person name="Tomaso H."/>
        </authorList>
    </citation>
    <scope>NUCLEOTIDE SEQUENCE</scope>
    <source>
        <strain evidence="7">15T0085</strain>
        <strain evidence="6">17T1429</strain>
    </source>
</reference>
<dbReference type="KEGG" id="ftz:CH68_1774"/>
<dbReference type="AlphaFoldDB" id="A0A6B2JQ08"/>
<feature type="domain" description="HTH lysR-type" evidence="5">
    <location>
        <begin position="5"/>
        <end position="63"/>
    </location>
</feature>
<evidence type="ECO:0000259" key="5">
    <source>
        <dbReference type="PROSITE" id="PS50931"/>
    </source>
</evidence>
<dbReference type="GO" id="GO:0003700">
    <property type="term" value="F:DNA-binding transcription factor activity"/>
    <property type="evidence" value="ECO:0007669"/>
    <property type="project" value="InterPro"/>
</dbReference>
<dbReference type="EMBL" id="JAAGKH010000061">
    <property type="protein sequence ID" value="NDR89430.1"/>
    <property type="molecule type" value="Genomic_DNA"/>
</dbReference>
<keyword evidence="4" id="KW-0804">Transcription</keyword>
<dbReference type="SUPFAM" id="SSF53850">
    <property type="entry name" value="Periplasmic binding protein-like II"/>
    <property type="match status" value="1"/>
</dbReference>
<dbReference type="EMBL" id="JAAGJP010000058">
    <property type="protein sequence ID" value="NDS68900.1"/>
    <property type="molecule type" value="Genomic_DNA"/>
</dbReference>
<protein>
    <submittedName>
        <fullName evidence="6">LysR family transcriptional regulator</fullName>
    </submittedName>
</protein>
<accession>A0A6B2JQ08</accession>
<dbReference type="InterPro" id="IPR050950">
    <property type="entry name" value="HTH-type_LysR_regulators"/>
</dbReference>
<proteinExistence type="inferred from homology"/>
<keyword evidence="3" id="KW-0238">DNA-binding</keyword>
<name>A0A6B2JQ08_FRATU</name>
<dbReference type="Gene3D" id="1.10.10.10">
    <property type="entry name" value="Winged helix-like DNA-binding domain superfamily/Winged helix DNA-binding domain"/>
    <property type="match status" value="1"/>
</dbReference>
<dbReference type="PRINTS" id="PR00039">
    <property type="entry name" value="HTHLYSR"/>
</dbReference>
<dbReference type="Gene3D" id="3.40.190.290">
    <property type="match status" value="1"/>
</dbReference>
<dbReference type="GO" id="GO:0003677">
    <property type="term" value="F:DNA binding"/>
    <property type="evidence" value="ECO:0007669"/>
    <property type="project" value="UniProtKB-KW"/>
</dbReference>
<gene>
    <name evidence="7" type="ORF">FWI86_07780</name>
    <name evidence="6" type="ORF">FWJ04_07390</name>
</gene>
<evidence type="ECO:0000313" key="7">
    <source>
        <dbReference type="EMBL" id="NDS68900.1"/>
    </source>
</evidence>
<reference evidence="6" key="1">
    <citation type="submission" date="2019-08" db="EMBL/GenBank/DDBJ databases">
        <authorList>
            <person name="Busch A."/>
        </authorList>
    </citation>
    <scope>NUCLEOTIDE SEQUENCE</scope>
    <source>
        <strain evidence="7">15T0085</strain>
        <strain evidence="6">17T1429</strain>
    </source>
</reference>
<dbReference type="OMA" id="KLHVQNT"/>
<evidence type="ECO:0000256" key="4">
    <source>
        <dbReference type="ARBA" id="ARBA00023163"/>
    </source>
</evidence>
<keyword evidence="2" id="KW-0805">Transcription regulation</keyword>